<proteinExistence type="predicted"/>
<feature type="compositionally biased region" description="Polar residues" evidence="1">
    <location>
        <begin position="298"/>
        <end position="320"/>
    </location>
</feature>
<reference evidence="3" key="1">
    <citation type="submission" date="2023-04" db="EMBL/GenBank/DDBJ databases">
        <authorList>
            <consortium name="ELIXIR-Norway"/>
        </authorList>
    </citation>
    <scope>NUCLEOTIDE SEQUENCE [LARGE SCALE GENOMIC DNA]</scope>
</reference>
<evidence type="ECO:0000313" key="4">
    <source>
        <dbReference type="Proteomes" id="UP001176941"/>
    </source>
</evidence>
<dbReference type="EMBL" id="OX459951">
    <property type="protein sequence ID" value="CAI9156936.1"/>
    <property type="molecule type" value="Genomic_DNA"/>
</dbReference>
<keyword evidence="2" id="KW-0732">Signal</keyword>
<gene>
    <name evidence="3" type="ORF">MRATA1EN1_LOCUS5898</name>
</gene>
<evidence type="ECO:0000313" key="3">
    <source>
        <dbReference type="EMBL" id="CAI9156936.1"/>
    </source>
</evidence>
<evidence type="ECO:0000256" key="1">
    <source>
        <dbReference type="SAM" id="MobiDB-lite"/>
    </source>
</evidence>
<dbReference type="Proteomes" id="UP001176941">
    <property type="component" value="Chromosome 15"/>
</dbReference>
<accession>A0ABN8Y8W8</accession>
<name>A0ABN8Y8W8_RANTA</name>
<evidence type="ECO:0000256" key="2">
    <source>
        <dbReference type="SAM" id="SignalP"/>
    </source>
</evidence>
<feature type="region of interest" description="Disordered" evidence="1">
    <location>
        <begin position="294"/>
        <end position="320"/>
    </location>
</feature>
<organism evidence="3 4">
    <name type="scientific">Rangifer tarandus platyrhynchus</name>
    <name type="common">Svalbard reindeer</name>
    <dbReference type="NCBI Taxonomy" id="3082113"/>
    <lineage>
        <taxon>Eukaryota</taxon>
        <taxon>Metazoa</taxon>
        <taxon>Chordata</taxon>
        <taxon>Craniata</taxon>
        <taxon>Vertebrata</taxon>
        <taxon>Euteleostomi</taxon>
        <taxon>Mammalia</taxon>
        <taxon>Eutheria</taxon>
        <taxon>Laurasiatheria</taxon>
        <taxon>Artiodactyla</taxon>
        <taxon>Ruminantia</taxon>
        <taxon>Pecora</taxon>
        <taxon>Cervidae</taxon>
        <taxon>Odocoileinae</taxon>
        <taxon>Rangifer</taxon>
    </lineage>
</organism>
<feature type="signal peptide" evidence="2">
    <location>
        <begin position="1"/>
        <end position="20"/>
    </location>
</feature>
<keyword evidence="4" id="KW-1185">Reference proteome</keyword>
<feature type="chain" id="PRO_5047004760" evidence="2">
    <location>
        <begin position="21"/>
        <end position="320"/>
    </location>
</feature>
<sequence length="320" mass="34818">MSILFTSMVVSALLRPLCWELAPPLIGVIATASAHRLADTHVLVNQLGTCSMQIPILYFRITAFLGGPTTEDTAALIALPRLSGVRKELRLEELGGRGPGLAKCTSHTLAAAFGSGLDTGPESERGIWATETPQIFLFNAFLNFVMISFSLQADTGFWKQRGKDQGGLFITAAEKHSEPQIVDPKADLSALRPSAQRAWQAWSGLCFPVLPSQMRKPKLQEAEWTLWLRTWYLEGLGGDPGGRVTCWPCPEWTVQGRPLPTTPLVQAPEHLQEGGDLSPGRRLPNKAALCGSLRAFQSRPSSPEAQLQPLLTRTSGPFPS</sequence>
<protein>
    <submittedName>
        <fullName evidence="3">Uncharacterized protein</fullName>
    </submittedName>
</protein>